<dbReference type="Gene3D" id="2.30.140.50">
    <property type="entry name" value="Protein of unknown function DUF2790"/>
    <property type="match status" value="1"/>
</dbReference>
<keyword evidence="2" id="KW-0614">Plasmid</keyword>
<feature type="chain" id="PRO_5008916587" description="Topoisomerase II" evidence="1">
    <location>
        <begin position="22"/>
        <end position="112"/>
    </location>
</feature>
<dbReference type="EMBL" id="LT599585">
    <property type="protein sequence ID" value="SBW85078.1"/>
    <property type="molecule type" value="Genomic_DNA"/>
</dbReference>
<dbReference type="InterPro" id="IPR021245">
    <property type="entry name" value="DUF2790"/>
</dbReference>
<geneLocation type="plasmid" evidence="3">
    <name>pve_Plasmid</name>
</geneLocation>
<protein>
    <recommendedName>
        <fullName evidence="4">Topoisomerase II</fullName>
    </recommendedName>
</protein>
<reference evidence="3" key="1">
    <citation type="submission" date="2016-07" db="EMBL/GenBank/DDBJ databases">
        <authorList>
            <person name="Florea S."/>
            <person name="Webb J.S."/>
            <person name="Jaromczyk J."/>
            <person name="Schardl C.L."/>
        </authorList>
    </citation>
    <scope>NUCLEOTIDE SEQUENCE [LARGE SCALE GENOMIC DNA]</scope>
    <source>
        <strain evidence="3">1YdBTEX2</strain>
        <plasmid evidence="3">Plasmid pve_Plasmid</plasmid>
    </source>
</reference>
<evidence type="ECO:0008006" key="4">
    <source>
        <dbReference type="Google" id="ProtNLM"/>
    </source>
</evidence>
<dbReference type="Pfam" id="PF10976">
    <property type="entry name" value="DUF2790"/>
    <property type="match status" value="1"/>
</dbReference>
<organism evidence="2 3">
    <name type="scientific">Pseudomonas veronii 1YdBTEX2</name>
    <dbReference type="NCBI Taxonomy" id="1295141"/>
    <lineage>
        <taxon>Bacteria</taxon>
        <taxon>Pseudomonadati</taxon>
        <taxon>Pseudomonadota</taxon>
        <taxon>Gammaproteobacteria</taxon>
        <taxon>Pseudomonadales</taxon>
        <taxon>Pseudomonadaceae</taxon>
        <taxon>Pseudomonas</taxon>
    </lineage>
</organism>
<accession>A0A1D3K9U3</accession>
<dbReference type="AlphaFoldDB" id="A0A1D3K9U3"/>
<name>A0A1D3K9U3_PSEVE</name>
<dbReference type="NCBIfam" id="NF041599">
    <property type="entry name" value="reg_PtrA_PA2808"/>
    <property type="match status" value="1"/>
</dbReference>
<evidence type="ECO:0000313" key="3">
    <source>
        <dbReference type="Proteomes" id="UP000245431"/>
    </source>
</evidence>
<sequence>MKSLKAVIAIAVLAVSSFAIAEGGGDRVFGRMMQENQQAMEQYAIKNGKAIPEVVHYQYGLNLDIAKVISMTPTTGSRYCGLAPSRMTYEDSSGKLNTLEYQVLVSNCPHGG</sequence>
<keyword evidence="1" id="KW-0732">Signal</keyword>
<feature type="signal peptide" evidence="1">
    <location>
        <begin position="1"/>
        <end position="21"/>
    </location>
</feature>
<evidence type="ECO:0000313" key="2">
    <source>
        <dbReference type="EMBL" id="SBW85078.1"/>
    </source>
</evidence>
<dbReference type="Proteomes" id="UP000245431">
    <property type="component" value="Plasmid PVE_plasmid"/>
</dbReference>
<proteinExistence type="predicted"/>
<evidence type="ECO:0000256" key="1">
    <source>
        <dbReference type="SAM" id="SignalP"/>
    </source>
</evidence>
<gene>
    <name evidence="2" type="ORF">PVE_P0033</name>
</gene>